<accession>A0AC60P779</accession>
<keyword evidence="2" id="KW-1185">Reference proteome</keyword>
<feature type="non-terminal residue" evidence="1">
    <location>
        <position position="199"/>
    </location>
</feature>
<evidence type="ECO:0000313" key="2">
    <source>
        <dbReference type="Proteomes" id="UP000805193"/>
    </source>
</evidence>
<feature type="non-terminal residue" evidence="1">
    <location>
        <position position="1"/>
    </location>
</feature>
<name>A0AC60P779_IXOPE</name>
<proteinExistence type="predicted"/>
<dbReference type="Proteomes" id="UP000805193">
    <property type="component" value="Unassembled WGS sequence"/>
</dbReference>
<dbReference type="EMBL" id="JABSTQ010011101">
    <property type="protein sequence ID" value="KAG0415176.1"/>
    <property type="molecule type" value="Genomic_DNA"/>
</dbReference>
<protein>
    <submittedName>
        <fullName evidence="1">Uncharacterized protein</fullName>
    </submittedName>
</protein>
<evidence type="ECO:0000313" key="1">
    <source>
        <dbReference type="EMBL" id="KAG0415176.1"/>
    </source>
</evidence>
<gene>
    <name evidence="1" type="ORF">HPB47_007669</name>
</gene>
<organism evidence="1 2">
    <name type="scientific">Ixodes persulcatus</name>
    <name type="common">Taiga tick</name>
    <dbReference type="NCBI Taxonomy" id="34615"/>
    <lineage>
        <taxon>Eukaryota</taxon>
        <taxon>Metazoa</taxon>
        <taxon>Ecdysozoa</taxon>
        <taxon>Arthropoda</taxon>
        <taxon>Chelicerata</taxon>
        <taxon>Arachnida</taxon>
        <taxon>Acari</taxon>
        <taxon>Parasitiformes</taxon>
        <taxon>Ixodida</taxon>
        <taxon>Ixodoidea</taxon>
        <taxon>Ixodidae</taxon>
        <taxon>Ixodinae</taxon>
        <taxon>Ixodes</taxon>
    </lineage>
</organism>
<comment type="caution">
    <text evidence="1">The sequence shown here is derived from an EMBL/GenBank/DDBJ whole genome shotgun (WGS) entry which is preliminary data.</text>
</comment>
<sequence>SGDPVVAIALSIARLCSSQAECAPIQMEPVDLSVHKERGSCPAGRAGSVGAGSPPAHDDQTPPSSPDSESPASSCVDLRFNKDLALALFNSAARRLDAKVASEAHRKSPTLPGTGGRHCHGPGLREGRGSLHAFTLIELRWTRVGSRTSRYDASGVRPRGNPAQEHYGGRRRRSPHGPEGASLGPGEPVSSQSAWDCLP</sequence>
<reference evidence="1 2" key="1">
    <citation type="journal article" date="2020" name="Cell">
        <title>Large-Scale Comparative Analyses of Tick Genomes Elucidate Their Genetic Diversity and Vector Capacities.</title>
        <authorList>
            <consortium name="Tick Genome and Microbiome Consortium (TIGMIC)"/>
            <person name="Jia N."/>
            <person name="Wang J."/>
            <person name="Shi W."/>
            <person name="Du L."/>
            <person name="Sun Y."/>
            <person name="Zhan W."/>
            <person name="Jiang J.F."/>
            <person name="Wang Q."/>
            <person name="Zhang B."/>
            <person name="Ji P."/>
            <person name="Bell-Sakyi L."/>
            <person name="Cui X.M."/>
            <person name="Yuan T.T."/>
            <person name="Jiang B.G."/>
            <person name="Yang W.F."/>
            <person name="Lam T.T."/>
            <person name="Chang Q.C."/>
            <person name="Ding S.J."/>
            <person name="Wang X.J."/>
            <person name="Zhu J.G."/>
            <person name="Ruan X.D."/>
            <person name="Zhao L."/>
            <person name="Wei J.T."/>
            <person name="Ye R.Z."/>
            <person name="Que T.C."/>
            <person name="Du C.H."/>
            <person name="Zhou Y.H."/>
            <person name="Cheng J.X."/>
            <person name="Dai P.F."/>
            <person name="Guo W.B."/>
            <person name="Han X.H."/>
            <person name="Huang E.J."/>
            <person name="Li L.F."/>
            <person name="Wei W."/>
            <person name="Gao Y.C."/>
            <person name="Liu J.Z."/>
            <person name="Shao H.Z."/>
            <person name="Wang X."/>
            <person name="Wang C.C."/>
            <person name="Yang T.C."/>
            <person name="Huo Q.B."/>
            <person name="Li W."/>
            <person name="Chen H.Y."/>
            <person name="Chen S.E."/>
            <person name="Zhou L.G."/>
            <person name="Ni X.B."/>
            <person name="Tian J.H."/>
            <person name="Sheng Y."/>
            <person name="Liu T."/>
            <person name="Pan Y.S."/>
            <person name="Xia L.Y."/>
            <person name="Li J."/>
            <person name="Zhao F."/>
            <person name="Cao W.C."/>
        </authorList>
    </citation>
    <scope>NUCLEOTIDE SEQUENCE [LARGE SCALE GENOMIC DNA]</scope>
    <source>
        <strain evidence="1">Iper-2018</strain>
    </source>
</reference>